<dbReference type="OrthoDB" id="385739at2157"/>
<name>M0D1X1_HALPD</name>
<comment type="caution">
    <text evidence="1">The sequence shown here is derived from an EMBL/GenBank/DDBJ whole genome shotgun (WGS) entry which is preliminary data.</text>
</comment>
<organism evidence="1 2">
    <name type="scientific">Halogeometricum pallidum JCM 14848</name>
    <dbReference type="NCBI Taxonomy" id="1227487"/>
    <lineage>
        <taxon>Archaea</taxon>
        <taxon>Methanobacteriati</taxon>
        <taxon>Methanobacteriota</taxon>
        <taxon>Stenosarchaea group</taxon>
        <taxon>Halobacteria</taxon>
        <taxon>Halobacteriales</taxon>
        <taxon>Haloferacaceae</taxon>
        <taxon>Halogeometricum</taxon>
    </lineage>
</organism>
<keyword evidence="2" id="KW-1185">Reference proteome</keyword>
<sequence length="120" mass="13534">MASSITTQTGPPYYATLITTEEQADELLRIETLPEHAHSEWQSINYEEEFVAVFLSRFDLGGPSGSKPASSIEEDTFVFSLNGMDGEFYYQNHIYTILERWTLNGADAPQESVVKLNYGE</sequence>
<evidence type="ECO:0000313" key="2">
    <source>
        <dbReference type="Proteomes" id="UP000011513"/>
    </source>
</evidence>
<reference evidence="1 2" key="1">
    <citation type="journal article" date="2014" name="PLoS Genet.">
        <title>Phylogenetically driven sequencing of extremely halophilic archaea reveals strategies for static and dynamic osmo-response.</title>
        <authorList>
            <person name="Becker E.A."/>
            <person name="Seitzer P.M."/>
            <person name="Tritt A."/>
            <person name="Larsen D."/>
            <person name="Krusor M."/>
            <person name="Yao A.I."/>
            <person name="Wu D."/>
            <person name="Madern D."/>
            <person name="Eisen J.A."/>
            <person name="Darling A.E."/>
            <person name="Facciotti M.T."/>
        </authorList>
    </citation>
    <scope>NUCLEOTIDE SEQUENCE [LARGE SCALE GENOMIC DNA]</scope>
    <source>
        <strain evidence="1 2">JCM 14848</strain>
    </source>
</reference>
<evidence type="ECO:0000313" key="1">
    <source>
        <dbReference type="EMBL" id="ELZ28687.1"/>
    </source>
</evidence>
<gene>
    <name evidence="1" type="ORF">C474_14364</name>
</gene>
<proteinExistence type="predicted"/>
<dbReference type="Proteomes" id="UP000011513">
    <property type="component" value="Unassembled WGS sequence"/>
</dbReference>
<dbReference type="EMBL" id="AOIV01000036">
    <property type="protein sequence ID" value="ELZ28687.1"/>
    <property type="molecule type" value="Genomic_DNA"/>
</dbReference>
<dbReference type="RefSeq" id="WP_008387973.1">
    <property type="nucleotide sequence ID" value="NZ_AOIV01000036.1"/>
</dbReference>
<dbReference type="InParanoid" id="M0D1X1"/>
<protein>
    <submittedName>
        <fullName evidence="1">Uncharacterized protein</fullName>
    </submittedName>
</protein>
<accession>M0D1X1</accession>
<dbReference type="AlphaFoldDB" id="M0D1X1"/>